<organism evidence="1 2">
    <name type="scientific">Suillus luteus UH-Slu-Lm8-n1</name>
    <dbReference type="NCBI Taxonomy" id="930992"/>
    <lineage>
        <taxon>Eukaryota</taxon>
        <taxon>Fungi</taxon>
        <taxon>Dikarya</taxon>
        <taxon>Basidiomycota</taxon>
        <taxon>Agaricomycotina</taxon>
        <taxon>Agaricomycetes</taxon>
        <taxon>Agaricomycetidae</taxon>
        <taxon>Boletales</taxon>
        <taxon>Suillineae</taxon>
        <taxon>Suillaceae</taxon>
        <taxon>Suillus</taxon>
    </lineage>
</organism>
<dbReference type="InterPro" id="IPR038765">
    <property type="entry name" value="Papain-like_cys_pep_sf"/>
</dbReference>
<evidence type="ECO:0008006" key="3">
    <source>
        <dbReference type="Google" id="ProtNLM"/>
    </source>
</evidence>
<dbReference type="HOGENOM" id="CLU_1185178_0_0_1"/>
<gene>
    <name evidence="1" type="ORF">CY34DRAFT_14554</name>
</gene>
<reference evidence="1 2" key="1">
    <citation type="submission" date="2014-04" db="EMBL/GenBank/DDBJ databases">
        <authorList>
            <consortium name="DOE Joint Genome Institute"/>
            <person name="Kuo A."/>
            <person name="Ruytinx J."/>
            <person name="Rineau F."/>
            <person name="Colpaert J."/>
            <person name="Kohler A."/>
            <person name="Nagy L.G."/>
            <person name="Floudas D."/>
            <person name="Copeland A."/>
            <person name="Barry K.W."/>
            <person name="Cichocki N."/>
            <person name="Veneault-Fourrey C."/>
            <person name="LaButti K."/>
            <person name="Lindquist E.A."/>
            <person name="Lipzen A."/>
            <person name="Lundell T."/>
            <person name="Morin E."/>
            <person name="Murat C."/>
            <person name="Sun H."/>
            <person name="Tunlid A."/>
            <person name="Henrissat B."/>
            <person name="Grigoriev I.V."/>
            <person name="Hibbett D.S."/>
            <person name="Martin F."/>
            <person name="Nordberg H.P."/>
            <person name="Cantor M.N."/>
            <person name="Hua S.X."/>
        </authorList>
    </citation>
    <scope>NUCLEOTIDE SEQUENCE [LARGE SCALE GENOMIC DNA]</scope>
    <source>
        <strain evidence="1 2">UH-Slu-Lm8-n1</strain>
    </source>
</reference>
<sequence length="193" mass="22383">MDYMLRLPHHKILQGQPSTGRRNTSQFTRLLSDNTFLSDTLIDLMVQVMNLRLHASEKRVMILDTKLPDSIWRNEMDLDKFHYLIHMLDGQKDLYFPVCIPELSHFVAFNIDFRRLTFSYGNSLDLPPKELKPFIVRLQRWLKLHFRGPFKNSGNTLPHATQKDSVSCGLFAMNTIAHNVFIDPLGIDNPAST</sequence>
<dbReference type="OrthoDB" id="2680662at2759"/>
<reference evidence="2" key="2">
    <citation type="submission" date="2015-01" db="EMBL/GenBank/DDBJ databases">
        <title>Evolutionary Origins and Diversification of the Mycorrhizal Mutualists.</title>
        <authorList>
            <consortium name="DOE Joint Genome Institute"/>
            <consortium name="Mycorrhizal Genomics Consortium"/>
            <person name="Kohler A."/>
            <person name="Kuo A."/>
            <person name="Nagy L.G."/>
            <person name="Floudas D."/>
            <person name="Copeland A."/>
            <person name="Barry K.W."/>
            <person name="Cichocki N."/>
            <person name="Veneault-Fourrey C."/>
            <person name="LaButti K."/>
            <person name="Lindquist E.A."/>
            <person name="Lipzen A."/>
            <person name="Lundell T."/>
            <person name="Morin E."/>
            <person name="Murat C."/>
            <person name="Riley R."/>
            <person name="Ohm R."/>
            <person name="Sun H."/>
            <person name="Tunlid A."/>
            <person name="Henrissat B."/>
            <person name="Grigoriev I.V."/>
            <person name="Hibbett D.S."/>
            <person name="Martin F."/>
        </authorList>
    </citation>
    <scope>NUCLEOTIDE SEQUENCE [LARGE SCALE GENOMIC DNA]</scope>
    <source>
        <strain evidence="2">UH-Slu-Lm8-n1</strain>
    </source>
</reference>
<proteinExistence type="predicted"/>
<evidence type="ECO:0000313" key="1">
    <source>
        <dbReference type="EMBL" id="KIK39208.1"/>
    </source>
</evidence>
<name>A0A0D0B5S6_9AGAM</name>
<dbReference type="STRING" id="930992.A0A0D0B5S6"/>
<dbReference type="EMBL" id="KN835354">
    <property type="protein sequence ID" value="KIK39208.1"/>
    <property type="molecule type" value="Genomic_DNA"/>
</dbReference>
<evidence type="ECO:0000313" key="2">
    <source>
        <dbReference type="Proteomes" id="UP000054485"/>
    </source>
</evidence>
<protein>
    <recommendedName>
        <fullName evidence="3">Ubiquitin-like protease family profile domain-containing protein</fullName>
    </recommendedName>
</protein>
<dbReference type="Gene3D" id="3.40.395.10">
    <property type="entry name" value="Adenoviral Proteinase, Chain A"/>
    <property type="match status" value="1"/>
</dbReference>
<dbReference type="AlphaFoldDB" id="A0A0D0B5S6"/>
<dbReference type="SUPFAM" id="SSF54001">
    <property type="entry name" value="Cysteine proteinases"/>
    <property type="match status" value="1"/>
</dbReference>
<keyword evidence="2" id="KW-1185">Reference proteome</keyword>
<dbReference type="Proteomes" id="UP000054485">
    <property type="component" value="Unassembled WGS sequence"/>
</dbReference>
<dbReference type="InParanoid" id="A0A0D0B5S6"/>
<accession>A0A0D0B5S6</accession>